<protein>
    <submittedName>
        <fullName evidence="1">Uncharacterized protein</fullName>
    </submittedName>
</protein>
<feature type="non-terminal residue" evidence="1">
    <location>
        <position position="1"/>
    </location>
</feature>
<name>A0A8S3F667_9BILA</name>
<organism evidence="1 2">
    <name type="scientific">Rotaria magnacalcarata</name>
    <dbReference type="NCBI Taxonomy" id="392030"/>
    <lineage>
        <taxon>Eukaryota</taxon>
        <taxon>Metazoa</taxon>
        <taxon>Spiralia</taxon>
        <taxon>Gnathifera</taxon>
        <taxon>Rotifera</taxon>
        <taxon>Eurotatoria</taxon>
        <taxon>Bdelloidea</taxon>
        <taxon>Philodinida</taxon>
        <taxon>Philodinidae</taxon>
        <taxon>Rotaria</taxon>
    </lineage>
</organism>
<dbReference type="AlphaFoldDB" id="A0A8S3F667"/>
<dbReference type="Proteomes" id="UP000681720">
    <property type="component" value="Unassembled WGS sequence"/>
</dbReference>
<gene>
    <name evidence="1" type="ORF">GIL414_LOCUS62970</name>
</gene>
<accession>A0A8S3F667</accession>
<evidence type="ECO:0000313" key="1">
    <source>
        <dbReference type="EMBL" id="CAF5105959.1"/>
    </source>
</evidence>
<comment type="caution">
    <text evidence="1">The sequence shown here is derived from an EMBL/GenBank/DDBJ whole genome shotgun (WGS) entry which is preliminary data.</text>
</comment>
<sequence>GNKYGSVVLPIELSTTDFNNIKNIASDLNKDVKLLERWYLLDDKLLPPAYKLKDPDDEFSNLLSRTVSTYDISIRESQEWNDVYVNLADLFVSVLHEKPSLKSKHDTSSMYDIQLLSSVEMLFNYAAMLSPSGCMCVLRQFDGMYTCEI</sequence>
<proteinExistence type="predicted"/>
<reference evidence="1" key="1">
    <citation type="submission" date="2021-02" db="EMBL/GenBank/DDBJ databases">
        <authorList>
            <person name="Nowell W R."/>
        </authorList>
    </citation>
    <scope>NUCLEOTIDE SEQUENCE</scope>
</reference>
<dbReference type="EMBL" id="CAJOBJ010257775">
    <property type="protein sequence ID" value="CAF5105959.1"/>
    <property type="molecule type" value="Genomic_DNA"/>
</dbReference>
<evidence type="ECO:0000313" key="2">
    <source>
        <dbReference type="Proteomes" id="UP000681720"/>
    </source>
</evidence>